<dbReference type="SMART" id="SM00291">
    <property type="entry name" value="ZnF_ZZ"/>
    <property type="match status" value="1"/>
</dbReference>
<organism evidence="8 9">
    <name type="scientific">Seminavis robusta</name>
    <dbReference type="NCBI Taxonomy" id="568900"/>
    <lineage>
        <taxon>Eukaryota</taxon>
        <taxon>Sar</taxon>
        <taxon>Stramenopiles</taxon>
        <taxon>Ochrophyta</taxon>
        <taxon>Bacillariophyta</taxon>
        <taxon>Bacillariophyceae</taxon>
        <taxon>Bacillariophycidae</taxon>
        <taxon>Naviculales</taxon>
        <taxon>Naviculaceae</taxon>
        <taxon>Seminavis</taxon>
    </lineage>
</organism>
<feature type="transmembrane region" description="Helical" evidence="5">
    <location>
        <begin position="77"/>
        <end position="110"/>
    </location>
</feature>
<evidence type="ECO:0000313" key="9">
    <source>
        <dbReference type="Proteomes" id="UP001153069"/>
    </source>
</evidence>
<keyword evidence="5" id="KW-0472">Membrane</keyword>
<keyword evidence="6" id="KW-0732">Signal</keyword>
<dbReference type="OrthoDB" id="438006at2759"/>
<keyword evidence="5" id="KW-0812">Transmembrane</keyword>
<feature type="region of interest" description="Disordered" evidence="4">
    <location>
        <begin position="119"/>
        <end position="147"/>
    </location>
</feature>
<feature type="transmembrane region" description="Helical" evidence="5">
    <location>
        <begin position="268"/>
        <end position="297"/>
    </location>
</feature>
<name>A0A9N8ECB1_9STRA</name>
<proteinExistence type="predicted"/>
<keyword evidence="3" id="KW-0862">Zinc</keyword>
<dbReference type="SUPFAM" id="SSF57850">
    <property type="entry name" value="RING/U-box"/>
    <property type="match status" value="1"/>
</dbReference>
<evidence type="ECO:0000256" key="2">
    <source>
        <dbReference type="ARBA" id="ARBA00022771"/>
    </source>
</evidence>
<protein>
    <recommendedName>
        <fullName evidence="7">ZZ-type domain-containing protein</fullName>
    </recommendedName>
</protein>
<evidence type="ECO:0000256" key="5">
    <source>
        <dbReference type="SAM" id="Phobius"/>
    </source>
</evidence>
<dbReference type="GO" id="GO:0008270">
    <property type="term" value="F:zinc ion binding"/>
    <property type="evidence" value="ECO:0007669"/>
    <property type="project" value="UniProtKB-KW"/>
</dbReference>
<evidence type="ECO:0000256" key="4">
    <source>
        <dbReference type="SAM" id="MobiDB-lite"/>
    </source>
</evidence>
<feature type="compositionally biased region" description="Basic and acidic residues" evidence="4">
    <location>
        <begin position="119"/>
        <end position="133"/>
    </location>
</feature>
<feature type="chain" id="PRO_5040437442" description="ZZ-type domain-containing protein" evidence="6">
    <location>
        <begin position="21"/>
        <end position="553"/>
    </location>
</feature>
<feature type="signal peptide" evidence="6">
    <location>
        <begin position="1"/>
        <end position="20"/>
    </location>
</feature>
<gene>
    <name evidence="8" type="ORF">SEMRO_880_G215090.1</name>
</gene>
<evidence type="ECO:0000259" key="7">
    <source>
        <dbReference type="SMART" id="SM00291"/>
    </source>
</evidence>
<keyword evidence="2" id="KW-0863">Zinc-finger</keyword>
<feature type="domain" description="ZZ-type" evidence="7">
    <location>
        <begin position="477"/>
        <end position="518"/>
    </location>
</feature>
<evidence type="ECO:0000256" key="6">
    <source>
        <dbReference type="SAM" id="SignalP"/>
    </source>
</evidence>
<keyword evidence="9" id="KW-1185">Reference proteome</keyword>
<accession>A0A9N8ECB1</accession>
<evidence type="ECO:0000256" key="1">
    <source>
        <dbReference type="ARBA" id="ARBA00022723"/>
    </source>
</evidence>
<reference evidence="8" key="1">
    <citation type="submission" date="2020-06" db="EMBL/GenBank/DDBJ databases">
        <authorList>
            <consortium name="Plant Systems Biology data submission"/>
        </authorList>
    </citation>
    <scope>NUCLEOTIDE SEQUENCE</scope>
    <source>
        <strain evidence="8">D6</strain>
    </source>
</reference>
<keyword evidence="1" id="KW-0479">Metal-binding</keyword>
<dbReference type="Pfam" id="PF00569">
    <property type="entry name" value="ZZ"/>
    <property type="match status" value="1"/>
</dbReference>
<dbReference type="AlphaFoldDB" id="A0A9N8ECB1"/>
<keyword evidence="5" id="KW-1133">Transmembrane helix</keyword>
<evidence type="ECO:0000313" key="8">
    <source>
        <dbReference type="EMBL" id="CAB9517785.1"/>
    </source>
</evidence>
<dbReference type="InterPro" id="IPR000433">
    <property type="entry name" value="Znf_ZZ"/>
</dbReference>
<comment type="caution">
    <text evidence="8">The sequence shown here is derived from an EMBL/GenBank/DDBJ whole genome shotgun (WGS) entry which is preliminary data.</text>
</comment>
<dbReference type="Gene3D" id="3.30.60.90">
    <property type="match status" value="1"/>
</dbReference>
<feature type="compositionally biased region" description="Acidic residues" evidence="4">
    <location>
        <begin position="134"/>
        <end position="143"/>
    </location>
</feature>
<dbReference type="EMBL" id="CAICTM010000879">
    <property type="protein sequence ID" value="CAB9517785.1"/>
    <property type="molecule type" value="Genomic_DNA"/>
</dbReference>
<sequence length="553" mass="61462">MQSLQVRILFALGCLTAAAAGRLGAPRDLGLVAFFNSASGESFRFNITSAEDNSTSVVVIPWPTAAPTSQSNSFGRFWYRGIVGTLSTVAVFAVVALAILAAYVVAIFYLRGVIERGPPKPKDIPKDAGHDNCGDDDDDDDESLSDRTADTVDTAASSFWSDYGIKFSRFSKLWKRSSKKKQEEDETSPQSQYERHMASMHLVADTYQLAFEWRKALLKKINWLMLALLLIAIVLLGFPVGYATAAVCLVHVLLLLDLKFSPMMATALAFVYCVFLLLIAMFCGSSVLGIVAPFTYLPFWLYVRYSSIGQQNKANSQKFEKQATFLGLVREIASQVQMGSSSDEVATPVNGHYVSPTRICSVGNEEVTHLQFTPCQSPAGVAGWWIRGTCTTDEDVKQNIQKGMKNCPQFFVREGFLAITGEAYWVMQHRTEEVNCTVFHGKYDSGEGYFVAESKSLCGTRQPLFRLTQVSKTDSKKHYWITCDGCASVPIHGTRYAAKSRDYDLCQTCMDKYDEMENTTDELPPRDDFVAVVKPLQNPHSPNLQERERKLSG</sequence>
<feature type="transmembrane region" description="Helical" evidence="5">
    <location>
        <begin position="223"/>
        <end position="256"/>
    </location>
</feature>
<dbReference type="Proteomes" id="UP001153069">
    <property type="component" value="Unassembled WGS sequence"/>
</dbReference>
<evidence type="ECO:0000256" key="3">
    <source>
        <dbReference type="ARBA" id="ARBA00022833"/>
    </source>
</evidence>
<dbReference type="InterPro" id="IPR043145">
    <property type="entry name" value="Znf_ZZ_sf"/>
</dbReference>